<evidence type="ECO:0000256" key="6">
    <source>
        <dbReference type="SAM" id="SignalP"/>
    </source>
</evidence>
<evidence type="ECO:0000256" key="2">
    <source>
        <dbReference type="ARBA" id="ARBA00022692"/>
    </source>
</evidence>
<evidence type="ECO:0000259" key="8">
    <source>
        <dbReference type="Pfam" id="PF24961"/>
    </source>
</evidence>
<feature type="chain" id="PRO_5014355460" evidence="6">
    <location>
        <begin position="24"/>
        <end position="448"/>
    </location>
</feature>
<evidence type="ECO:0000313" key="11">
    <source>
        <dbReference type="Proteomes" id="UP000236340"/>
    </source>
</evidence>
<feature type="domain" description="NfeD1b N-terminal" evidence="9">
    <location>
        <begin position="40"/>
        <end position="198"/>
    </location>
</feature>
<dbReference type="Gene3D" id="3.90.226.10">
    <property type="entry name" value="2-enoyl-CoA Hydratase, Chain A, domain 1"/>
    <property type="match status" value="1"/>
</dbReference>
<dbReference type="AlphaFoldDB" id="A0A2K2H8P3"/>
<comment type="caution">
    <text evidence="10">The sequence shown here is derived from an EMBL/GenBank/DDBJ whole genome shotgun (WGS) entry which is preliminary data.</text>
</comment>
<dbReference type="EMBL" id="PPFX01000026">
    <property type="protein sequence ID" value="PNU19637.1"/>
    <property type="molecule type" value="Genomic_DNA"/>
</dbReference>
<dbReference type="RefSeq" id="WP_103115871.1">
    <property type="nucleotide sequence ID" value="NZ_PPFX01000026.1"/>
</dbReference>
<keyword evidence="4 5" id="KW-0472">Membrane</keyword>
<dbReference type="PANTHER" id="PTHR33507">
    <property type="entry name" value="INNER MEMBRANE PROTEIN YBBJ"/>
    <property type="match status" value="1"/>
</dbReference>
<feature type="transmembrane region" description="Helical" evidence="5">
    <location>
        <begin position="314"/>
        <end position="333"/>
    </location>
</feature>
<feature type="transmembrane region" description="Helical" evidence="5">
    <location>
        <begin position="290"/>
        <end position="307"/>
    </location>
</feature>
<dbReference type="PANTHER" id="PTHR33507:SF4">
    <property type="entry name" value="NODULATION COMPETITIVENESS PROTEIN NFED"/>
    <property type="match status" value="1"/>
</dbReference>
<proteinExistence type="predicted"/>
<dbReference type="SUPFAM" id="SSF52096">
    <property type="entry name" value="ClpP/crotonase"/>
    <property type="match status" value="1"/>
</dbReference>
<feature type="transmembrane region" description="Helical" evidence="5">
    <location>
        <begin position="345"/>
        <end position="366"/>
    </location>
</feature>
<dbReference type="InterPro" id="IPR012340">
    <property type="entry name" value="NA-bd_OB-fold"/>
</dbReference>
<dbReference type="InterPro" id="IPR002810">
    <property type="entry name" value="NfeD-like_C"/>
</dbReference>
<dbReference type="Pfam" id="PF24961">
    <property type="entry name" value="NfeD_membrane"/>
    <property type="match status" value="1"/>
</dbReference>
<feature type="domain" description="NfeD-like C-terminal" evidence="7">
    <location>
        <begin position="378"/>
        <end position="422"/>
    </location>
</feature>
<evidence type="ECO:0000259" key="9">
    <source>
        <dbReference type="Pfam" id="PF25145"/>
    </source>
</evidence>
<evidence type="ECO:0000313" key="10">
    <source>
        <dbReference type="EMBL" id="PNU19637.1"/>
    </source>
</evidence>
<keyword evidence="10" id="KW-0378">Hydrolase</keyword>
<dbReference type="InterPro" id="IPR056738">
    <property type="entry name" value="NfeD1b_N"/>
</dbReference>
<dbReference type="Pfam" id="PF25145">
    <property type="entry name" value="NfeD1b_N"/>
    <property type="match status" value="1"/>
</dbReference>
<sequence>MRFFLVLTALLAPLLWVASPAAADKSIRAVRWSGAINPVAGQFISEQIAAANRENVAFLLELDTPGGLDTAMRQIIQAQLGSRVPVIVYVSPSGARAASAGALITLAADFAAMAPGTNIGAAHPVTIGPGVGNKKDDKGGEDVMTTKVVNDAVAYARSIAEQRGRDLDWAEEIVRKSISTPASEAVKRGVVDLMAESTPELIQALAGRSYQRSGEERIFAPGRADIDYRQMDWRQEILNTLGNPNIAYMLLMLGILGIFFEISQPGVIFPGAIGAIALLLAFFGLQTLPVNYVGVLLILVGVVLFILEVKVASYGMLTVGGILALTLGSLMLIGGDNPALQISRVVIAASVAVFSSFFLLAMFFVVRTQKTLSVAGREGMVGDVGEALTPFPGEGRVFVHGEYWDAVGDDEISAGDKIVVQGMLPHMRLRIGRADDNRNPGITERGPE</sequence>
<dbReference type="GO" id="GO:0016020">
    <property type="term" value="C:membrane"/>
    <property type="evidence" value="ECO:0007669"/>
    <property type="project" value="UniProtKB-SubCell"/>
</dbReference>
<dbReference type="Pfam" id="PF01957">
    <property type="entry name" value="NfeD"/>
    <property type="match status" value="1"/>
</dbReference>
<dbReference type="GO" id="GO:0006508">
    <property type="term" value="P:proteolysis"/>
    <property type="evidence" value="ECO:0007669"/>
    <property type="project" value="UniProtKB-KW"/>
</dbReference>
<dbReference type="InterPro" id="IPR056739">
    <property type="entry name" value="NfeD_membrane"/>
</dbReference>
<evidence type="ECO:0000256" key="4">
    <source>
        <dbReference type="ARBA" id="ARBA00023136"/>
    </source>
</evidence>
<keyword evidence="6" id="KW-0732">Signal</keyword>
<feature type="transmembrane region" description="Helical" evidence="5">
    <location>
        <begin position="241"/>
        <end position="260"/>
    </location>
</feature>
<dbReference type="InterPro" id="IPR029045">
    <property type="entry name" value="ClpP/crotonase-like_dom_sf"/>
</dbReference>
<evidence type="ECO:0000256" key="3">
    <source>
        <dbReference type="ARBA" id="ARBA00022989"/>
    </source>
</evidence>
<reference evidence="10 11" key="1">
    <citation type="journal article" date="2018" name="Genome Announc.">
        <title>Genome Sequence of Geothermobacter sp. HR-1 Iron Reducer from the Loihi Seamount.</title>
        <authorList>
            <person name="Smith H."/>
            <person name="Abuyen K."/>
            <person name="Tremblay J."/>
            <person name="Savalia P."/>
            <person name="Perez-Rodriguez I."/>
            <person name="Emerson D."/>
            <person name="Tully B."/>
            <person name="Amend J."/>
        </authorList>
    </citation>
    <scope>NUCLEOTIDE SEQUENCE [LARGE SCALE GENOMIC DNA]</scope>
    <source>
        <strain evidence="10 11">HR-1</strain>
    </source>
</reference>
<organism evidence="10 11">
    <name type="scientific">Geothermobacter hydrogeniphilus</name>
    <dbReference type="NCBI Taxonomy" id="1969733"/>
    <lineage>
        <taxon>Bacteria</taxon>
        <taxon>Pseudomonadati</taxon>
        <taxon>Thermodesulfobacteriota</taxon>
        <taxon>Desulfuromonadia</taxon>
        <taxon>Desulfuromonadales</taxon>
        <taxon>Geothermobacteraceae</taxon>
        <taxon>Geothermobacter</taxon>
    </lineage>
</organism>
<dbReference type="InterPro" id="IPR052165">
    <property type="entry name" value="Membrane_assoc_protease"/>
</dbReference>
<evidence type="ECO:0000259" key="7">
    <source>
        <dbReference type="Pfam" id="PF01957"/>
    </source>
</evidence>
<feature type="transmembrane region" description="Helical" evidence="5">
    <location>
        <begin position="267"/>
        <end position="284"/>
    </location>
</feature>
<comment type="subcellular location">
    <subcellularLocation>
        <location evidence="1">Membrane</location>
        <topology evidence="1">Multi-pass membrane protein</topology>
    </subcellularLocation>
</comment>
<dbReference type="CDD" id="cd07020">
    <property type="entry name" value="Clp_protease_NfeD_1"/>
    <property type="match status" value="1"/>
</dbReference>
<name>A0A2K2H8P3_9BACT</name>
<evidence type="ECO:0000256" key="1">
    <source>
        <dbReference type="ARBA" id="ARBA00004141"/>
    </source>
</evidence>
<keyword evidence="3 5" id="KW-1133">Transmembrane helix</keyword>
<accession>A0A2K2H8P3</accession>
<dbReference type="Proteomes" id="UP000236340">
    <property type="component" value="Unassembled WGS sequence"/>
</dbReference>
<dbReference type="GO" id="GO:0008233">
    <property type="term" value="F:peptidase activity"/>
    <property type="evidence" value="ECO:0007669"/>
    <property type="project" value="UniProtKB-KW"/>
</dbReference>
<feature type="signal peptide" evidence="6">
    <location>
        <begin position="1"/>
        <end position="23"/>
    </location>
</feature>
<dbReference type="Gene3D" id="2.40.50.140">
    <property type="entry name" value="Nucleic acid-binding proteins"/>
    <property type="match status" value="1"/>
</dbReference>
<keyword evidence="10" id="KW-0645">Protease</keyword>
<feature type="domain" description="NfeD integral membrane" evidence="8">
    <location>
        <begin position="245"/>
        <end position="360"/>
    </location>
</feature>
<dbReference type="OrthoDB" id="5289056at2"/>
<gene>
    <name evidence="10" type="ORF">C2E25_11465</name>
</gene>
<keyword evidence="2 5" id="KW-0812">Transmembrane</keyword>
<dbReference type="SUPFAM" id="SSF141322">
    <property type="entry name" value="NfeD domain-like"/>
    <property type="match status" value="1"/>
</dbReference>
<evidence type="ECO:0000256" key="5">
    <source>
        <dbReference type="SAM" id="Phobius"/>
    </source>
</evidence>
<protein>
    <submittedName>
        <fullName evidence="10">Serine protease</fullName>
    </submittedName>
</protein>